<keyword evidence="4" id="KW-1185">Reference proteome</keyword>
<evidence type="ECO:0000313" key="4">
    <source>
        <dbReference type="Proteomes" id="UP001597452"/>
    </source>
</evidence>
<evidence type="ECO:0000256" key="2">
    <source>
        <dbReference type="SAM" id="Phobius"/>
    </source>
</evidence>
<evidence type="ECO:0008006" key="5">
    <source>
        <dbReference type="Google" id="ProtNLM"/>
    </source>
</evidence>
<reference evidence="4" key="1">
    <citation type="journal article" date="2019" name="Int. J. Syst. Evol. Microbiol.">
        <title>The Global Catalogue of Microorganisms (GCM) 10K type strain sequencing project: providing services to taxonomists for standard genome sequencing and annotation.</title>
        <authorList>
            <consortium name="The Broad Institute Genomics Platform"/>
            <consortium name="The Broad Institute Genome Sequencing Center for Infectious Disease"/>
            <person name="Wu L."/>
            <person name="Ma J."/>
        </authorList>
    </citation>
    <scope>NUCLEOTIDE SEQUENCE [LARGE SCALE GENOMIC DNA]</scope>
    <source>
        <strain evidence="4">TISTR 1571</strain>
    </source>
</reference>
<protein>
    <recommendedName>
        <fullName evidence="5">DUF4367 domain-containing protein</fullName>
    </recommendedName>
</protein>
<proteinExistence type="predicted"/>
<sequence>MSKHDDQFLDELKELKMNKSISPEKKDEMRLNIAKFAKKKKAQRKRKQQFIWASTAAAVVLFGVIVMSIMNQQTETVDDPNPTPADEQPVQGEDPENDPVEDPENNSEEQPEFNVEVEGPFDETIMLEGMEEPTQVMEFLITPHQISYQMDQFLGNYDINENKITHTTDTGFATVIVEVINDTQLEEFAEGLEGDQTPVDPNKNPFEGIQSHQSGEQVTGYYAYQVNDDVLYVQYEYGIEGGDGVGPRLELFIESISKME</sequence>
<keyword evidence="2" id="KW-1133">Transmembrane helix</keyword>
<feature type="region of interest" description="Disordered" evidence="1">
    <location>
        <begin position="75"/>
        <end position="118"/>
    </location>
</feature>
<name>A0ABW5Q7D4_9BACI</name>
<feature type="transmembrane region" description="Helical" evidence="2">
    <location>
        <begin position="50"/>
        <end position="70"/>
    </location>
</feature>
<comment type="caution">
    <text evidence="3">The sequence shown here is derived from an EMBL/GenBank/DDBJ whole genome shotgun (WGS) entry which is preliminary data.</text>
</comment>
<evidence type="ECO:0000313" key="3">
    <source>
        <dbReference type="EMBL" id="MFD2637747.1"/>
    </source>
</evidence>
<organism evidence="3 4">
    <name type="scientific">Piscibacillus salipiscarius</name>
    <dbReference type="NCBI Taxonomy" id="299480"/>
    <lineage>
        <taxon>Bacteria</taxon>
        <taxon>Bacillati</taxon>
        <taxon>Bacillota</taxon>
        <taxon>Bacilli</taxon>
        <taxon>Bacillales</taxon>
        <taxon>Bacillaceae</taxon>
        <taxon>Piscibacillus</taxon>
    </lineage>
</organism>
<accession>A0ABW5Q7D4</accession>
<dbReference type="Proteomes" id="UP001597452">
    <property type="component" value="Unassembled WGS sequence"/>
</dbReference>
<dbReference type="RefSeq" id="WP_054753643.1">
    <property type="nucleotide sequence ID" value="NZ_JBHUMZ010000010.1"/>
</dbReference>
<keyword evidence="2" id="KW-0812">Transmembrane</keyword>
<evidence type="ECO:0000256" key="1">
    <source>
        <dbReference type="SAM" id="MobiDB-lite"/>
    </source>
</evidence>
<feature type="compositionally biased region" description="Acidic residues" evidence="1">
    <location>
        <begin position="93"/>
        <end position="111"/>
    </location>
</feature>
<dbReference type="EMBL" id="JBHUMZ010000010">
    <property type="protein sequence ID" value="MFD2637747.1"/>
    <property type="molecule type" value="Genomic_DNA"/>
</dbReference>
<gene>
    <name evidence="3" type="ORF">ACFSW4_02520</name>
</gene>
<keyword evidence="2" id="KW-0472">Membrane</keyword>